<keyword evidence="1" id="KW-0812">Transmembrane</keyword>
<keyword evidence="1" id="KW-0472">Membrane</keyword>
<feature type="transmembrane region" description="Helical" evidence="1">
    <location>
        <begin position="198"/>
        <end position="218"/>
    </location>
</feature>
<dbReference type="InterPro" id="IPR008535">
    <property type="entry name" value="DUF817"/>
</dbReference>
<proteinExistence type="predicted"/>
<feature type="transmembrane region" description="Helical" evidence="1">
    <location>
        <begin position="267"/>
        <end position="287"/>
    </location>
</feature>
<reference evidence="2" key="1">
    <citation type="submission" date="2023-07" db="EMBL/GenBank/DDBJ databases">
        <title>Genomic Encyclopedia of Type Strains, Phase IV (KMG-IV): sequencing the most valuable type-strain genomes for metagenomic binning, comparative biology and taxonomic classification.</title>
        <authorList>
            <person name="Goeker M."/>
        </authorList>
    </citation>
    <scope>NUCLEOTIDE SEQUENCE</scope>
    <source>
        <strain evidence="2">DSM 19569</strain>
    </source>
</reference>
<feature type="transmembrane region" description="Helical" evidence="1">
    <location>
        <begin position="230"/>
        <end position="255"/>
    </location>
</feature>
<keyword evidence="1" id="KW-1133">Transmembrane helix</keyword>
<gene>
    <name evidence="2" type="ORF">QO001_001852</name>
</gene>
<protein>
    <submittedName>
        <fullName evidence="2">Uncharacterized membrane protein YoaT (DUF817 family)</fullName>
    </submittedName>
</protein>
<organism evidence="2 3">
    <name type="scientific">Methylobacterium brachiatum</name>
    <dbReference type="NCBI Taxonomy" id="269660"/>
    <lineage>
        <taxon>Bacteria</taxon>
        <taxon>Pseudomonadati</taxon>
        <taxon>Pseudomonadota</taxon>
        <taxon>Alphaproteobacteria</taxon>
        <taxon>Hyphomicrobiales</taxon>
        <taxon>Methylobacteriaceae</taxon>
        <taxon>Methylobacterium</taxon>
    </lineage>
</organism>
<comment type="caution">
    <text evidence="2">The sequence shown here is derived from an EMBL/GenBank/DDBJ whole genome shotgun (WGS) entry which is preliminary data.</text>
</comment>
<dbReference type="Proteomes" id="UP001223420">
    <property type="component" value="Unassembled WGS sequence"/>
</dbReference>
<dbReference type="Pfam" id="PF05675">
    <property type="entry name" value="DUF817"/>
    <property type="match status" value="1"/>
</dbReference>
<feature type="transmembrane region" description="Helical" evidence="1">
    <location>
        <begin position="80"/>
        <end position="99"/>
    </location>
</feature>
<feature type="transmembrane region" description="Helical" evidence="1">
    <location>
        <begin position="175"/>
        <end position="192"/>
    </location>
</feature>
<name>A0AAJ1TQA5_9HYPH</name>
<feature type="transmembrane region" description="Helical" evidence="1">
    <location>
        <begin position="139"/>
        <end position="163"/>
    </location>
</feature>
<dbReference type="PIRSF" id="PIRSF009141">
    <property type="entry name" value="UCP009141"/>
    <property type="match status" value="1"/>
</dbReference>
<dbReference type="EMBL" id="JAUSWL010000002">
    <property type="protein sequence ID" value="MDQ0542934.1"/>
    <property type="molecule type" value="Genomic_DNA"/>
</dbReference>
<accession>A0AAJ1TQA5</accession>
<evidence type="ECO:0000313" key="3">
    <source>
        <dbReference type="Proteomes" id="UP001223420"/>
    </source>
</evidence>
<feature type="transmembrane region" description="Helical" evidence="1">
    <location>
        <begin position="55"/>
        <end position="74"/>
    </location>
</feature>
<feature type="transmembrane region" description="Helical" evidence="1">
    <location>
        <begin position="111"/>
        <end position="133"/>
    </location>
</feature>
<evidence type="ECO:0000313" key="2">
    <source>
        <dbReference type="EMBL" id="MDQ0542934.1"/>
    </source>
</evidence>
<dbReference type="RefSeq" id="WP_230366967.1">
    <property type="nucleotide sequence ID" value="NZ_JAJALK010000008.1"/>
</dbReference>
<sequence>MRPASFARRDSAAAQWPPIARFIAAEHRLGDAAAARGPVAAALYEFLRFGVKQGWACLFGGLLLALMIGTRLVWPAHAPLARYDALFLAALALQAILLATKMETWTEAKVILVFHVIGTVMEVHKTAIGSWVYPEISAFRIGGVPLFTGFMYAAVGSYLARVWRLFDFRFTRHPNLTFLSALAVAIYVNFLTDHLGYDLRYGLLAVAVVLFAPATIHFQVWRSHRRMPLLLGLLLVALFIWFAENVGTFTGTWLYPNQKLHWSPVPLAKLSSWFLLMIVSYTLIARVNGISRLSARPLASPASAGVAVP</sequence>
<evidence type="ECO:0000256" key="1">
    <source>
        <dbReference type="SAM" id="Phobius"/>
    </source>
</evidence>
<dbReference type="AlphaFoldDB" id="A0AAJ1TQA5"/>